<gene>
    <name evidence="2" type="ORF">LITE_LOCUS49368</name>
</gene>
<feature type="compositionally biased region" description="Low complexity" evidence="1">
    <location>
        <begin position="27"/>
        <end position="42"/>
    </location>
</feature>
<feature type="region of interest" description="Disordered" evidence="1">
    <location>
        <begin position="1"/>
        <end position="54"/>
    </location>
</feature>
<comment type="caution">
    <text evidence="2">The sequence shown here is derived from an EMBL/GenBank/DDBJ whole genome shotgun (WGS) entry which is preliminary data.</text>
</comment>
<proteinExistence type="predicted"/>
<organism evidence="2 3">
    <name type="scientific">Linum tenue</name>
    <dbReference type="NCBI Taxonomy" id="586396"/>
    <lineage>
        <taxon>Eukaryota</taxon>
        <taxon>Viridiplantae</taxon>
        <taxon>Streptophyta</taxon>
        <taxon>Embryophyta</taxon>
        <taxon>Tracheophyta</taxon>
        <taxon>Spermatophyta</taxon>
        <taxon>Magnoliopsida</taxon>
        <taxon>eudicotyledons</taxon>
        <taxon>Gunneridae</taxon>
        <taxon>Pentapetalae</taxon>
        <taxon>rosids</taxon>
        <taxon>fabids</taxon>
        <taxon>Malpighiales</taxon>
        <taxon>Linaceae</taxon>
        <taxon>Linum</taxon>
    </lineage>
</organism>
<evidence type="ECO:0000256" key="1">
    <source>
        <dbReference type="SAM" id="MobiDB-lite"/>
    </source>
</evidence>
<dbReference type="EMBL" id="CAMGYJ010000011">
    <property type="protein sequence ID" value="CAI0559765.1"/>
    <property type="molecule type" value="Genomic_DNA"/>
</dbReference>
<keyword evidence="3" id="KW-1185">Reference proteome</keyword>
<feature type="compositionally biased region" description="Polar residues" evidence="1">
    <location>
        <begin position="43"/>
        <end position="54"/>
    </location>
</feature>
<dbReference type="AlphaFoldDB" id="A0AAV0RQ74"/>
<name>A0AAV0RQ74_9ROSI</name>
<feature type="compositionally biased region" description="Low complexity" evidence="1">
    <location>
        <begin position="1"/>
        <end position="18"/>
    </location>
</feature>
<accession>A0AAV0RQ74</accession>
<protein>
    <submittedName>
        <fullName evidence="2">Uncharacterized protein</fullName>
    </submittedName>
</protein>
<dbReference type="Proteomes" id="UP001154282">
    <property type="component" value="Unassembled WGS sequence"/>
</dbReference>
<evidence type="ECO:0000313" key="3">
    <source>
        <dbReference type="Proteomes" id="UP001154282"/>
    </source>
</evidence>
<evidence type="ECO:0000313" key="2">
    <source>
        <dbReference type="EMBL" id="CAI0559765.1"/>
    </source>
</evidence>
<sequence>MTVSSTWRSSHSSAARSHAPPRPPSSTRPSTCTTRTRTGASPGPSSTTCSTALG</sequence>
<reference evidence="2" key="1">
    <citation type="submission" date="2022-08" db="EMBL/GenBank/DDBJ databases">
        <authorList>
            <person name="Gutierrez-Valencia J."/>
        </authorList>
    </citation>
    <scope>NUCLEOTIDE SEQUENCE</scope>
</reference>